<evidence type="ECO:0000259" key="1">
    <source>
        <dbReference type="Pfam" id="PF04230"/>
    </source>
</evidence>
<dbReference type="EMBL" id="LDPH01000011">
    <property type="protein sequence ID" value="KLV25961.1"/>
    <property type="molecule type" value="Genomic_DNA"/>
</dbReference>
<dbReference type="AlphaFoldDB" id="A0A0J1IJ32"/>
<comment type="caution">
    <text evidence="2">The sequence shown here is derived from an EMBL/GenBank/DDBJ whole genome shotgun (WGS) entry which is preliminary data.</text>
</comment>
<name>A0A0J1IJ32_NIACI</name>
<dbReference type="PANTHER" id="PTHR36836">
    <property type="entry name" value="COLANIC ACID BIOSYNTHESIS PROTEIN WCAK"/>
    <property type="match status" value="1"/>
</dbReference>
<sequence>MQVSLWGYYGINYGDDIMMIELLNYFNKRKVRVQLIDLFNANLEEQLKGKYDNLQIINFNLLNYKEKKKVIRECSKNKINLWGGGTIFTDVDGDGNFKWFSLIKLFGGKIGYVGVGIGKLTRIKRVIKTKLLLNWSSLTIFREKKSLNRAKALFKKGDYLLAEDISYKYFERFKLPESELKSRKKYLLITWRNLNKYLDKNKELIIMEKIADKCSEYIGSGRINNIILAALDINNDLTSCQELKSLFENRNIESSIICSNNIDENSRLILEANIHISGRLHGSVASEFFKTPTISLSYSPKMNYFYESIKTNNYLDIYTTNFEEDELFNNILNNKKSVDFSSIVKKSEENFRYIENFLFDNKN</sequence>
<evidence type="ECO:0000313" key="2">
    <source>
        <dbReference type="EMBL" id="KLV25961.1"/>
    </source>
</evidence>
<keyword evidence="3" id="KW-1185">Reference proteome</keyword>
<proteinExistence type="predicted"/>
<gene>
    <name evidence="2" type="ORF">ABW02_12770</name>
</gene>
<dbReference type="PANTHER" id="PTHR36836:SF1">
    <property type="entry name" value="COLANIC ACID BIOSYNTHESIS PROTEIN WCAK"/>
    <property type="match status" value="1"/>
</dbReference>
<reference evidence="2 3" key="1">
    <citation type="submission" date="2015-05" db="EMBL/GenBank/DDBJ databases">
        <title>Whole genome sequence and identification of bacterial endophytes from Costus igneus.</title>
        <authorList>
            <person name="Lee Y.P."/>
            <person name="Gan H.M."/>
            <person name="Eng W."/>
            <person name="Wheatley M.S."/>
            <person name="Caraballo A."/>
            <person name="Polter S."/>
            <person name="Savka M.A."/>
            <person name="Hudson A.O."/>
        </authorList>
    </citation>
    <scope>NUCLEOTIDE SEQUENCE [LARGE SCALE GENOMIC DNA]</scope>
    <source>
        <strain evidence="2 3">RIT379</strain>
    </source>
</reference>
<dbReference type="InterPro" id="IPR007345">
    <property type="entry name" value="Polysacch_pyruvyl_Trfase"/>
</dbReference>
<protein>
    <recommendedName>
        <fullName evidence="1">Polysaccharide pyruvyl transferase domain-containing protein</fullName>
    </recommendedName>
</protein>
<dbReference type="OrthoDB" id="3199616at2"/>
<accession>A0A0J1IJ32</accession>
<feature type="domain" description="Polysaccharide pyruvyl transferase" evidence="1">
    <location>
        <begin position="12"/>
        <end position="300"/>
    </location>
</feature>
<dbReference type="RefSeq" id="WP_047942550.1">
    <property type="nucleotide sequence ID" value="NZ_LDPH01000011.1"/>
</dbReference>
<dbReference type="Proteomes" id="UP000036045">
    <property type="component" value="Unassembled WGS sequence"/>
</dbReference>
<evidence type="ECO:0000313" key="3">
    <source>
        <dbReference type="Proteomes" id="UP000036045"/>
    </source>
</evidence>
<dbReference type="Pfam" id="PF04230">
    <property type="entry name" value="PS_pyruv_trans"/>
    <property type="match status" value="1"/>
</dbReference>
<organism evidence="2 3">
    <name type="scientific">Niallia circulans</name>
    <name type="common">Bacillus circulans</name>
    <dbReference type="NCBI Taxonomy" id="1397"/>
    <lineage>
        <taxon>Bacteria</taxon>
        <taxon>Bacillati</taxon>
        <taxon>Bacillota</taxon>
        <taxon>Bacilli</taxon>
        <taxon>Bacillales</taxon>
        <taxon>Bacillaceae</taxon>
        <taxon>Niallia</taxon>
    </lineage>
</organism>
<dbReference type="PATRIC" id="fig|1397.4.peg.666"/>